<keyword evidence="3" id="KW-1185">Reference proteome</keyword>
<dbReference type="AlphaFoldDB" id="A0A5A7RA46"/>
<proteinExistence type="predicted"/>
<dbReference type="EMBL" id="BKCP01011181">
    <property type="protein sequence ID" value="GER54479.1"/>
    <property type="molecule type" value="Genomic_DNA"/>
</dbReference>
<accession>A0A5A7RA46</accession>
<organism evidence="2 3">
    <name type="scientific">Striga asiatica</name>
    <name type="common">Asiatic witchweed</name>
    <name type="synonym">Buchnera asiatica</name>
    <dbReference type="NCBI Taxonomy" id="4170"/>
    <lineage>
        <taxon>Eukaryota</taxon>
        <taxon>Viridiplantae</taxon>
        <taxon>Streptophyta</taxon>
        <taxon>Embryophyta</taxon>
        <taxon>Tracheophyta</taxon>
        <taxon>Spermatophyta</taxon>
        <taxon>Magnoliopsida</taxon>
        <taxon>eudicotyledons</taxon>
        <taxon>Gunneridae</taxon>
        <taxon>Pentapetalae</taxon>
        <taxon>asterids</taxon>
        <taxon>lamiids</taxon>
        <taxon>Lamiales</taxon>
        <taxon>Orobanchaceae</taxon>
        <taxon>Buchnereae</taxon>
        <taxon>Striga</taxon>
    </lineage>
</organism>
<name>A0A5A7RA46_STRAF</name>
<reference evidence="3" key="1">
    <citation type="journal article" date="2019" name="Curr. Biol.">
        <title>Genome Sequence of Striga asiatica Provides Insight into the Evolution of Plant Parasitism.</title>
        <authorList>
            <person name="Yoshida S."/>
            <person name="Kim S."/>
            <person name="Wafula E.K."/>
            <person name="Tanskanen J."/>
            <person name="Kim Y.M."/>
            <person name="Honaas L."/>
            <person name="Yang Z."/>
            <person name="Spallek T."/>
            <person name="Conn C.E."/>
            <person name="Ichihashi Y."/>
            <person name="Cheong K."/>
            <person name="Cui S."/>
            <person name="Der J.P."/>
            <person name="Gundlach H."/>
            <person name="Jiao Y."/>
            <person name="Hori C."/>
            <person name="Ishida J.K."/>
            <person name="Kasahara H."/>
            <person name="Kiba T."/>
            <person name="Kim M.S."/>
            <person name="Koo N."/>
            <person name="Laohavisit A."/>
            <person name="Lee Y.H."/>
            <person name="Lumba S."/>
            <person name="McCourt P."/>
            <person name="Mortimer J.C."/>
            <person name="Mutuku J.M."/>
            <person name="Nomura T."/>
            <person name="Sasaki-Sekimoto Y."/>
            <person name="Seto Y."/>
            <person name="Wang Y."/>
            <person name="Wakatake T."/>
            <person name="Sakakibara H."/>
            <person name="Demura T."/>
            <person name="Yamaguchi S."/>
            <person name="Yoneyama K."/>
            <person name="Manabe R.I."/>
            <person name="Nelson D.C."/>
            <person name="Schulman A.H."/>
            <person name="Timko M.P."/>
            <person name="dePamphilis C.W."/>
            <person name="Choi D."/>
            <person name="Shirasu K."/>
        </authorList>
    </citation>
    <scope>NUCLEOTIDE SEQUENCE [LARGE SCALE GENOMIC DNA]</scope>
    <source>
        <strain evidence="3">cv. UVA1</strain>
    </source>
</reference>
<feature type="region of interest" description="Disordered" evidence="1">
    <location>
        <begin position="1"/>
        <end position="49"/>
    </location>
</feature>
<comment type="caution">
    <text evidence="2">The sequence shown here is derived from an EMBL/GenBank/DDBJ whole genome shotgun (WGS) entry which is preliminary data.</text>
</comment>
<evidence type="ECO:0000256" key="1">
    <source>
        <dbReference type="SAM" id="MobiDB-lite"/>
    </source>
</evidence>
<gene>
    <name evidence="2" type="ORF">STAS_32077</name>
</gene>
<dbReference type="Proteomes" id="UP000325081">
    <property type="component" value="Unassembled WGS sequence"/>
</dbReference>
<sequence length="112" mass="12114">MREGDFIINPEQEIKGLRAADGRRATGIGTDGEGEDDERQGPSAADGDCYGDERIKCGGRLGIGTDGGQVRLELLSILGETRVRKTSDGKGRVRRKAKAEFGGRRLLRRRGA</sequence>
<evidence type="ECO:0000313" key="3">
    <source>
        <dbReference type="Proteomes" id="UP000325081"/>
    </source>
</evidence>
<protein>
    <submittedName>
        <fullName evidence="2">BNR/Asp-box repeat family protein</fullName>
    </submittedName>
</protein>
<feature type="compositionally biased region" description="Basic and acidic residues" evidence="1">
    <location>
        <begin position="12"/>
        <end position="24"/>
    </location>
</feature>
<evidence type="ECO:0000313" key="2">
    <source>
        <dbReference type="EMBL" id="GER54479.1"/>
    </source>
</evidence>